<feature type="transmembrane region" description="Helical" evidence="1">
    <location>
        <begin position="45"/>
        <end position="64"/>
    </location>
</feature>
<sequence>MSRDQAAALAGTAGGLLGVAAGLTAAVWGDRLGAWAGDKQDPTTLGLFTVALSAVALAGALLLLRDRGAGPGWRAAVGAGLLLPGLLGFTTVGRLWWIPGALLVLAAGSTVCVAPRAVGRAVRDRWAGVLTAALGACLVLVAVDASAPLVAVAAVSGGLVAAAPWVARGPRRLATAMLLAGTLPFAALTWWTLVTPAIALLSLTAGFTALRTSGPD</sequence>
<feature type="transmembrane region" description="Helical" evidence="1">
    <location>
        <begin position="149"/>
        <end position="167"/>
    </location>
</feature>
<dbReference type="RefSeq" id="WP_137976114.1">
    <property type="nucleotide sequence ID" value="NZ_BAAASO010000073.1"/>
</dbReference>
<accession>A0A4D4KTJ7</accession>
<keyword evidence="1" id="KW-1133">Transmembrane helix</keyword>
<proteinExistence type="predicted"/>
<feature type="transmembrane region" description="Helical" evidence="1">
    <location>
        <begin position="71"/>
        <end position="89"/>
    </location>
</feature>
<name>A0A4D4KTJ7_STRVO</name>
<dbReference type="Proteomes" id="UP000301309">
    <property type="component" value="Unassembled WGS sequence"/>
</dbReference>
<reference evidence="2 3" key="1">
    <citation type="journal article" date="2020" name="Int. J. Syst. Evol. Microbiol.">
        <title>Reclassification of Streptomyces castelarensis and Streptomyces sporoclivatus as later heterotypic synonyms of Streptomyces antimycoticus.</title>
        <authorList>
            <person name="Komaki H."/>
            <person name="Tamura T."/>
        </authorList>
    </citation>
    <scope>NUCLEOTIDE SEQUENCE [LARGE SCALE GENOMIC DNA]</scope>
    <source>
        <strain evidence="2 3">NBRC 13459</strain>
    </source>
</reference>
<evidence type="ECO:0000313" key="2">
    <source>
        <dbReference type="EMBL" id="GDY50216.1"/>
    </source>
</evidence>
<keyword evidence="1" id="KW-0472">Membrane</keyword>
<feature type="transmembrane region" description="Helical" evidence="1">
    <location>
        <begin position="95"/>
        <end position="114"/>
    </location>
</feature>
<feature type="transmembrane region" description="Helical" evidence="1">
    <location>
        <begin position="188"/>
        <end position="210"/>
    </location>
</feature>
<keyword evidence="3" id="KW-1185">Reference proteome</keyword>
<feature type="transmembrane region" description="Helical" evidence="1">
    <location>
        <begin position="126"/>
        <end position="143"/>
    </location>
</feature>
<evidence type="ECO:0000313" key="3">
    <source>
        <dbReference type="Proteomes" id="UP000301309"/>
    </source>
</evidence>
<dbReference type="EMBL" id="BJHW01000001">
    <property type="protein sequence ID" value="GDY50216.1"/>
    <property type="molecule type" value="Genomic_DNA"/>
</dbReference>
<organism evidence="2 3">
    <name type="scientific">Streptomyces violaceusniger</name>
    <dbReference type="NCBI Taxonomy" id="68280"/>
    <lineage>
        <taxon>Bacteria</taxon>
        <taxon>Bacillati</taxon>
        <taxon>Actinomycetota</taxon>
        <taxon>Actinomycetes</taxon>
        <taxon>Kitasatosporales</taxon>
        <taxon>Streptomycetaceae</taxon>
        <taxon>Streptomyces</taxon>
        <taxon>Streptomyces violaceusniger group</taxon>
    </lineage>
</organism>
<keyword evidence="1" id="KW-0812">Transmembrane</keyword>
<dbReference type="AlphaFoldDB" id="A0A4D4KTJ7"/>
<gene>
    <name evidence="2" type="ORF">SVIO_008390</name>
</gene>
<comment type="caution">
    <text evidence="2">The sequence shown here is derived from an EMBL/GenBank/DDBJ whole genome shotgun (WGS) entry which is preliminary data.</text>
</comment>
<protein>
    <submittedName>
        <fullName evidence="2">Uncharacterized protein</fullName>
    </submittedName>
</protein>
<evidence type="ECO:0000256" key="1">
    <source>
        <dbReference type="SAM" id="Phobius"/>
    </source>
</evidence>